<dbReference type="Gene3D" id="3.40.1350.10">
    <property type="match status" value="1"/>
</dbReference>
<evidence type="ECO:0000313" key="3">
    <source>
        <dbReference type="Proteomes" id="UP000076503"/>
    </source>
</evidence>
<dbReference type="GO" id="GO:0015666">
    <property type="term" value="F:restriction endodeoxyribonuclease activity"/>
    <property type="evidence" value="ECO:0007669"/>
    <property type="project" value="TreeGrafter"/>
</dbReference>
<dbReference type="Proteomes" id="UP000076503">
    <property type="component" value="Unassembled WGS sequence"/>
</dbReference>
<dbReference type="PIRSF" id="PIRSF031853">
    <property type="entry name" value="UPC031853"/>
    <property type="match status" value="1"/>
</dbReference>
<dbReference type="PATRIC" id="fig|1365251.3.peg.5386"/>
<dbReference type="InterPro" id="IPR011856">
    <property type="entry name" value="tRNA_endonuc-like_dom_sf"/>
</dbReference>
<sequence>MWMIRAGEGAYLVDDFEKAACVSIGWNEIGDLSDIANESDLKSKYLASFQGQHTSKSSNAVAMIKKFRFDMKVGDLAITYNPSSREYLVGEIISDYTYVQDIIDDESFNHIRKVKWLGHVSRDALSVSSRNTLGSTLTVFAVNQDVASEIKRNLDHQQPNQVEVLAEENEKAIEQSRNDVIEQSSELIKDRIIAISPEDMEYLVAGVLRAMGYRTRVSNKGMDRGVDIFASPDGIGLESPRIKVEVKHQKNKRMTSQHLRSFIGGLREGDRALYVSTGGFTKDAKYEADRSNIPLTLIDIDDLMKLITEHYDEFDIETRVLLPLTKVYWPR</sequence>
<feature type="domain" description="Restriction endonuclease type IV Mrr" evidence="1">
    <location>
        <begin position="194"/>
        <end position="307"/>
    </location>
</feature>
<dbReference type="GO" id="GO:0009307">
    <property type="term" value="P:DNA restriction-modification system"/>
    <property type="evidence" value="ECO:0007669"/>
    <property type="project" value="InterPro"/>
</dbReference>
<evidence type="ECO:0000313" key="2">
    <source>
        <dbReference type="EMBL" id="KZN44605.1"/>
    </source>
</evidence>
<dbReference type="InterPro" id="IPR011335">
    <property type="entry name" value="Restrct_endonuc-II-like"/>
</dbReference>
<dbReference type="PANTHER" id="PTHR30015">
    <property type="entry name" value="MRR RESTRICTION SYSTEM PROTEIN"/>
    <property type="match status" value="1"/>
</dbReference>
<proteinExistence type="predicted"/>
<dbReference type="InterPro" id="IPR052906">
    <property type="entry name" value="Type_IV_Methyl-Rstrct_Enzyme"/>
</dbReference>
<dbReference type="GO" id="GO:0003677">
    <property type="term" value="F:DNA binding"/>
    <property type="evidence" value="ECO:0007669"/>
    <property type="project" value="InterPro"/>
</dbReference>
<dbReference type="GO" id="GO:0043590">
    <property type="term" value="C:bacterial nucleoid"/>
    <property type="evidence" value="ECO:0007669"/>
    <property type="project" value="TreeGrafter"/>
</dbReference>
<dbReference type="PANTHER" id="PTHR30015:SF7">
    <property type="entry name" value="TYPE IV METHYL-DIRECTED RESTRICTION ENZYME ECOKMRR"/>
    <property type="match status" value="1"/>
</dbReference>
<dbReference type="InterPro" id="IPR016984">
    <property type="entry name" value="UCP031853"/>
</dbReference>
<dbReference type="RefSeq" id="WP_063364431.1">
    <property type="nucleotide sequence ID" value="NZ_AUXZ01000141.1"/>
</dbReference>
<organism evidence="2 3">
    <name type="scientific">Pseudoalteromonas luteoviolacea H33</name>
    <dbReference type="NCBI Taxonomy" id="1365251"/>
    <lineage>
        <taxon>Bacteria</taxon>
        <taxon>Pseudomonadati</taxon>
        <taxon>Pseudomonadota</taxon>
        <taxon>Gammaproteobacteria</taxon>
        <taxon>Alteromonadales</taxon>
        <taxon>Pseudoalteromonadaceae</taxon>
        <taxon>Pseudoalteromonas</taxon>
    </lineage>
</organism>
<evidence type="ECO:0000259" key="1">
    <source>
        <dbReference type="Pfam" id="PF04471"/>
    </source>
</evidence>
<accession>A0A166ZS37</accession>
<dbReference type="SUPFAM" id="SSF52980">
    <property type="entry name" value="Restriction endonuclease-like"/>
    <property type="match status" value="1"/>
</dbReference>
<comment type="caution">
    <text evidence="2">The sequence shown here is derived from an EMBL/GenBank/DDBJ whole genome shotgun (WGS) entry which is preliminary data.</text>
</comment>
<protein>
    <recommendedName>
        <fullName evidence="1">Restriction endonuclease type IV Mrr domain-containing protein</fullName>
    </recommendedName>
</protein>
<dbReference type="EMBL" id="AUXZ01000141">
    <property type="protein sequence ID" value="KZN44605.1"/>
    <property type="molecule type" value="Genomic_DNA"/>
</dbReference>
<gene>
    <name evidence="2" type="ORF">N476_06290</name>
</gene>
<name>A0A166ZS37_9GAMM</name>
<reference evidence="2 3" key="1">
    <citation type="submission" date="2013-07" db="EMBL/GenBank/DDBJ databases">
        <title>Comparative Genomic and Metabolomic Analysis of Twelve Strains of Pseudoalteromonas luteoviolacea.</title>
        <authorList>
            <person name="Vynne N.G."/>
            <person name="Mansson M."/>
            <person name="Gram L."/>
        </authorList>
    </citation>
    <scope>NUCLEOTIDE SEQUENCE [LARGE SCALE GENOMIC DNA]</scope>
    <source>
        <strain evidence="2 3">H33</strain>
    </source>
</reference>
<dbReference type="AlphaFoldDB" id="A0A166ZS37"/>
<dbReference type="Pfam" id="PF04471">
    <property type="entry name" value="Mrr_cat"/>
    <property type="match status" value="1"/>
</dbReference>
<dbReference type="InterPro" id="IPR007560">
    <property type="entry name" value="Restrct_endonuc_IV_Mrr"/>
</dbReference>